<evidence type="ECO:0000313" key="2">
    <source>
        <dbReference type="EMBL" id="AYJ85738.1"/>
    </source>
</evidence>
<reference evidence="2 3" key="1">
    <citation type="submission" date="2018-09" db="EMBL/GenBank/DDBJ databases">
        <title>Sphingomonas peninsula sp. nov., isolated from fildes peninsula, Antarctic soil.</title>
        <authorList>
            <person name="Yingchao G."/>
        </authorList>
    </citation>
    <scope>NUCLEOTIDE SEQUENCE [LARGE SCALE GENOMIC DNA]</scope>
    <source>
        <strain evidence="2 3">YZ-8</strain>
    </source>
</reference>
<dbReference type="OrthoDB" id="5400913at2"/>
<dbReference type="EMBL" id="CP032829">
    <property type="protein sequence ID" value="AYJ85738.1"/>
    <property type="molecule type" value="Genomic_DNA"/>
</dbReference>
<evidence type="ECO:0000313" key="3">
    <source>
        <dbReference type="Proteomes" id="UP000276254"/>
    </source>
</evidence>
<dbReference type="Proteomes" id="UP000276254">
    <property type="component" value="Chromosome"/>
</dbReference>
<evidence type="ECO:0000256" key="1">
    <source>
        <dbReference type="SAM" id="SignalP"/>
    </source>
</evidence>
<dbReference type="InterPro" id="IPR047589">
    <property type="entry name" value="DUF11_rpt"/>
</dbReference>
<dbReference type="AlphaFoldDB" id="A0A494TJY7"/>
<dbReference type="NCBIfam" id="TIGR01451">
    <property type="entry name" value="B_ant_repeat"/>
    <property type="match status" value="1"/>
</dbReference>
<keyword evidence="1" id="KW-0732">Signal</keyword>
<gene>
    <name evidence="2" type="ORF">D3Y57_06860</name>
</gene>
<sequence length="351" mass="34968">MTLRLRNPTAFGTIILAGISAPAFAAGTTAGSTITNTVSIGYSVGGVAQTAINASNTFTVDRKITLSVTETGTTTTVVAPGQIAAVTTFTVSNGSNATLDLGLSVAQQVGGTAQHGGTDNFDVTAPTLYVDTNTNGVYDPGTDTVVSYLDEVAADTSRTVFVVANIPVARVNGDIAGVTLTAQARDGGAAGTQGAVSVETTGANTAGQDTVFADLAGATDAARDGQFSARDDYTVSGALLTITKTSKIISDPSNNTTNPKMIPGAIVEYCIQAANAAGGAAATNVAISDMLPTQTTYLTAFGIQINGTVTSGSCDANGTAGGTFSSGTISGTLASIPAGSARTLYFRATIN</sequence>
<dbReference type="KEGG" id="spha:D3Y57_06860"/>
<feature type="signal peptide" evidence="1">
    <location>
        <begin position="1"/>
        <end position="25"/>
    </location>
</feature>
<organism evidence="2 3">
    <name type="scientific">Sphingomonas paeninsulae</name>
    <dbReference type="NCBI Taxonomy" id="2319844"/>
    <lineage>
        <taxon>Bacteria</taxon>
        <taxon>Pseudomonadati</taxon>
        <taxon>Pseudomonadota</taxon>
        <taxon>Alphaproteobacteria</taxon>
        <taxon>Sphingomonadales</taxon>
        <taxon>Sphingomonadaceae</taxon>
        <taxon>Sphingomonas</taxon>
    </lineage>
</organism>
<feature type="chain" id="PRO_5019830815" evidence="1">
    <location>
        <begin position="26"/>
        <end position="351"/>
    </location>
</feature>
<keyword evidence="3" id="KW-1185">Reference proteome</keyword>
<proteinExistence type="predicted"/>
<dbReference type="RefSeq" id="WP_121152363.1">
    <property type="nucleotide sequence ID" value="NZ_CP032829.1"/>
</dbReference>
<protein>
    <submittedName>
        <fullName evidence="2">DUF11 domain-containing protein</fullName>
    </submittedName>
</protein>
<name>A0A494TJY7_SPHPE</name>
<accession>A0A494TJY7</accession>